<dbReference type="GO" id="GO:0140326">
    <property type="term" value="F:ATPase-coupled intramembrane lipid transporter activity"/>
    <property type="evidence" value="ECO:0007669"/>
    <property type="project" value="TreeGrafter"/>
</dbReference>
<dbReference type="PANTHER" id="PTHR24092:SF219">
    <property type="entry name" value="PHOSPHOLIPID-TRANSPORTING ATPASE"/>
    <property type="match status" value="1"/>
</dbReference>
<name>A0A8J5V522_ZIZPA</name>
<reference evidence="1" key="1">
    <citation type="journal article" date="2021" name="bioRxiv">
        <title>Whole Genome Assembly and Annotation of Northern Wild Rice, Zizania palustris L., Supports a Whole Genome Duplication in the Zizania Genus.</title>
        <authorList>
            <person name="Haas M."/>
            <person name="Kono T."/>
            <person name="Macchietto M."/>
            <person name="Millas R."/>
            <person name="McGilp L."/>
            <person name="Shao M."/>
            <person name="Duquette J."/>
            <person name="Hirsch C.N."/>
            <person name="Kimball J."/>
        </authorList>
    </citation>
    <scope>NUCLEOTIDE SEQUENCE</scope>
    <source>
        <tissue evidence="1">Fresh leaf tissue</tissue>
    </source>
</reference>
<dbReference type="EMBL" id="JAAALK010000287">
    <property type="protein sequence ID" value="KAG8060062.1"/>
    <property type="molecule type" value="Genomic_DNA"/>
</dbReference>
<accession>A0A8J5V522</accession>
<reference evidence="1" key="2">
    <citation type="submission" date="2021-02" db="EMBL/GenBank/DDBJ databases">
        <authorList>
            <person name="Kimball J.A."/>
            <person name="Haas M.W."/>
            <person name="Macchietto M."/>
            <person name="Kono T."/>
            <person name="Duquette J."/>
            <person name="Shao M."/>
        </authorList>
    </citation>
    <scope>NUCLEOTIDE SEQUENCE</scope>
    <source>
        <tissue evidence="1">Fresh leaf tissue</tissue>
    </source>
</reference>
<comment type="caution">
    <text evidence="1">The sequence shown here is derived from an EMBL/GenBank/DDBJ whole genome shotgun (WGS) entry which is preliminary data.</text>
</comment>
<keyword evidence="2" id="KW-1185">Reference proteome</keyword>
<dbReference type="GO" id="GO:0045332">
    <property type="term" value="P:phospholipid translocation"/>
    <property type="evidence" value="ECO:0007669"/>
    <property type="project" value="TreeGrafter"/>
</dbReference>
<gene>
    <name evidence="1" type="ORF">GUJ93_ZPchr0002g23454</name>
</gene>
<dbReference type="AlphaFoldDB" id="A0A8J5V522"/>
<dbReference type="PANTHER" id="PTHR24092">
    <property type="entry name" value="PROBABLE PHOSPHOLIPID-TRANSPORTING ATPASE"/>
    <property type="match status" value="1"/>
</dbReference>
<proteinExistence type="predicted"/>
<protein>
    <submittedName>
        <fullName evidence="1">Uncharacterized protein</fullName>
    </submittedName>
</protein>
<evidence type="ECO:0000313" key="1">
    <source>
        <dbReference type="EMBL" id="KAG8060062.1"/>
    </source>
</evidence>
<dbReference type="OrthoDB" id="377733at2759"/>
<dbReference type="Proteomes" id="UP000729402">
    <property type="component" value="Unassembled WGS sequence"/>
</dbReference>
<evidence type="ECO:0000313" key="2">
    <source>
        <dbReference type="Proteomes" id="UP000729402"/>
    </source>
</evidence>
<dbReference type="GO" id="GO:0005886">
    <property type="term" value="C:plasma membrane"/>
    <property type="evidence" value="ECO:0007669"/>
    <property type="project" value="TreeGrafter"/>
</dbReference>
<dbReference type="Pfam" id="PF13246">
    <property type="entry name" value="Cation_ATPase"/>
    <property type="match status" value="1"/>
</dbReference>
<organism evidence="1 2">
    <name type="scientific">Zizania palustris</name>
    <name type="common">Northern wild rice</name>
    <dbReference type="NCBI Taxonomy" id="103762"/>
    <lineage>
        <taxon>Eukaryota</taxon>
        <taxon>Viridiplantae</taxon>
        <taxon>Streptophyta</taxon>
        <taxon>Embryophyta</taxon>
        <taxon>Tracheophyta</taxon>
        <taxon>Spermatophyta</taxon>
        <taxon>Magnoliopsida</taxon>
        <taxon>Liliopsida</taxon>
        <taxon>Poales</taxon>
        <taxon>Poaceae</taxon>
        <taxon>BOP clade</taxon>
        <taxon>Oryzoideae</taxon>
        <taxon>Oryzeae</taxon>
        <taxon>Zizaniinae</taxon>
        <taxon>Zizania</taxon>
    </lineage>
</organism>
<sequence length="123" mass="13930">MSVIVKEPEGRILLLTKGADSVMFKRLTPTGRKFEEESKRHINEYSESGLRTLVLAYRVLDEKEYVKFSEKFNTAETSVSTDRDEKVEEVAESTEQDLLLLGATAVEDKLQKGVCPFPAINIF</sequence>